<feature type="transmembrane region" description="Helical" evidence="6">
    <location>
        <begin position="7"/>
        <end position="26"/>
    </location>
</feature>
<keyword evidence="3 6" id="KW-0812">Transmembrane</keyword>
<organism evidence="8 9">
    <name type="scientific">Puniceicoccus vermicola</name>
    <dbReference type="NCBI Taxonomy" id="388746"/>
    <lineage>
        <taxon>Bacteria</taxon>
        <taxon>Pseudomonadati</taxon>
        <taxon>Verrucomicrobiota</taxon>
        <taxon>Opitutia</taxon>
        <taxon>Puniceicoccales</taxon>
        <taxon>Puniceicoccaceae</taxon>
        <taxon>Puniceicoccus</taxon>
    </lineage>
</organism>
<dbReference type="PANTHER" id="PTHR12677:SF59">
    <property type="entry name" value="GOLGI APPARATUS MEMBRANE PROTEIN TVP38-RELATED"/>
    <property type="match status" value="1"/>
</dbReference>
<feature type="transmembrane region" description="Helical" evidence="6">
    <location>
        <begin position="164"/>
        <end position="186"/>
    </location>
</feature>
<dbReference type="InterPro" id="IPR015414">
    <property type="entry name" value="TMEM64"/>
</dbReference>
<evidence type="ECO:0000256" key="2">
    <source>
        <dbReference type="ARBA" id="ARBA00022475"/>
    </source>
</evidence>
<protein>
    <recommendedName>
        <fullName evidence="6">TVP38/TMEM64 family membrane protein</fullName>
    </recommendedName>
</protein>
<gene>
    <name evidence="8" type="ORF">H5P30_16160</name>
</gene>
<reference evidence="8 9" key="1">
    <citation type="submission" date="2020-07" db="EMBL/GenBank/DDBJ databases">
        <authorList>
            <person name="Feng X."/>
        </authorList>
    </citation>
    <scope>NUCLEOTIDE SEQUENCE [LARGE SCALE GENOMIC DNA]</scope>
    <source>
        <strain evidence="8 9">JCM14086</strain>
    </source>
</reference>
<evidence type="ECO:0000256" key="6">
    <source>
        <dbReference type="RuleBase" id="RU366058"/>
    </source>
</evidence>
<evidence type="ECO:0000256" key="3">
    <source>
        <dbReference type="ARBA" id="ARBA00022692"/>
    </source>
</evidence>
<feature type="transmembrane region" description="Helical" evidence="6">
    <location>
        <begin position="85"/>
        <end position="103"/>
    </location>
</feature>
<comment type="similarity">
    <text evidence="6">Belongs to the TVP38/TMEM64 family.</text>
</comment>
<feature type="transmembrane region" description="Helical" evidence="6">
    <location>
        <begin position="192"/>
        <end position="211"/>
    </location>
</feature>
<proteinExistence type="inferred from homology"/>
<dbReference type="GO" id="GO:0005886">
    <property type="term" value="C:plasma membrane"/>
    <property type="evidence" value="ECO:0007669"/>
    <property type="project" value="UniProtKB-SubCell"/>
</dbReference>
<comment type="subcellular location">
    <subcellularLocation>
        <location evidence="1 6">Cell membrane</location>
        <topology evidence="1 6">Multi-pass membrane protein</topology>
    </subcellularLocation>
</comment>
<evidence type="ECO:0000256" key="1">
    <source>
        <dbReference type="ARBA" id="ARBA00004651"/>
    </source>
</evidence>
<keyword evidence="2 6" id="KW-1003">Cell membrane</keyword>
<evidence type="ECO:0000256" key="5">
    <source>
        <dbReference type="ARBA" id="ARBA00023136"/>
    </source>
</evidence>
<feature type="domain" description="VTT" evidence="7">
    <location>
        <begin position="64"/>
        <end position="181"/>
    </location>
</feature>
<keyword evidence="5 6" id="KW-0472">Membrane</keyword>
<dbReference type="PANTHER" id="PTHR12677">
    <property type="entry name" value="GOLGI APPARATUS MEMBRANE PROTEIN TVP38-RELATED"/>
    <property type="match status" value="1"/>
</dbReference>
<feature type="transmembrane region" description="Helical" evidence="6">
    <location>
        <begin position="50"/>
        <end position="73"/>
    </location>
</feature>
<evidence type="ECO:0000259" key="7">
    <source>
        <dbReference type="Pfam" id="PF09335"/>
    </source>
</evidence>
<evidence type="ECO:0000313" key="8">
    <source>
        <dbReference type="EMBL" id="MBC2603317.1"/>
    </source>
</evidence>
<dbReference type="AlphaFoldDB" id="A0A7X1B0I3"/>
<dbReference type="Pfam" id="PF09335">
    <property type="entry name" value="VTT_dom"/>
    <property type="match status" value="1"/>
</dbReference>
<accession>A0A7X1B0I3</accession>
<evidence type="ECO:0000313" key="9">
    <source>
        <dbReference type="Proteomes" id="UP000525652"/>
    </source>
</evidence>
<keyword evidence="9" id="KW-1185">Reference proteome</keyword>
<keyword evidence="4 6" id="KW-1133">Transmembrane helix</keyword>
<evidence type="ECO:0000256" key="4">
    <source>
        <dbReference type="ARBA" id="ARBA00022989"/>
    </source>
</evidence>
<sequence>MNRGIRTAILLAIAFVLAFAALILWMPESFMHDAIRIGKDLWSQLGDHPVLLYSLIVVLPAFPIPQTPFLILAGMVFSEALGEGFGAAVAASAVALNILWSYFLTVGPLHSLAEKILARFEYSVPKIPPEDHLKFSFLVRVTPVFPLCVQNYLLGLLKVPLAKYLLASWTTQVPLAFAVALTAGAILEGNLAVVLVAVAVLLFLVIGLKWVRRRLRKDPELEGLDEEMGVEDHSSQPLES</sequence>
<name>A0A7X1B0I3_9BACT</name>
<dbReference type="EMBL" id="JACHVA010000126">
    <property type="protein sequence ID" value="MBC2603317.1"/>
    <property type="molecule type" value="Genomic_DNA"/>
</dbReference>
<dbReference type="Proteomes" id="UP000525652">
    <property type="component" value="Unassembled WGS sequence"/>
</dbReference>
<feature type="transmembrane region" description="Helical" evidence="6">
    <location>
        <begin position="137"/>
        <end position="157"/>
    </location>
</feature>
<dbReference type="RefSeq" id="WP_185693949.1">
    <property type="nucleotide sequence ID" value="NZ_JACHVA010000126.1"/>
</dbReference>
<comment type="caution">
    <text evidence="8">The sequence shown here is derived from an EMBL/GenBank/DDBJ whole genome shotgun (WGS) entry which is preliminary data.</text>
</comment>
<dbReference type="InterPro" id="IPR032816">
    <property type="entry name" value="VTT_dom"/>
</dbReference>